<dbReference type="Proteomes" id="UP000008206">
    <property type="component" value="Chromosome"/>
</dbReference>
<dbReference type="eggNOG" id="COG0358">
    <property type="taxonomic scope" value="Bacteria"/>
</dbReference>
<dbReference type="PANTHER" id="PTHR34985:SF1">
    <property type="entry name" value="SLR0554 PROTEIN"/>
    <property type="match status" value="1"/>
</dbReference>
<dbReference type="KEGG" id="cyj:Cyan7822_0857"/>
<dbReference type="InterPro" id="IPR007936">
    <property type="entry name" value="VapE-like_dom"/>
</dbReference>
<evidence type="ECO:0000313" key="4">
    <source>
        <dbReference type="EMBL" id="ADN12877.1"/>
    </source>
</evidence>
<accession>E0UCC0</accession>
<dbReference type="CDD" id="cd01029">
    <property type="entry name" value="TOPRIM_primases"/>
    <property type="match status" value="1"/>
</dbReference>
<dbReference type="OrthoDB" id="9763644at2"/>
<proteinExistence type="predicted"/>
<feature type="region of interest" description="Disordered" evidence="1">
    <location>
        <begin position="668"/>
        <end position="739"/>
    </location>
</feature>
<feature type="compositionally biased region" description="Basic and acidic residues" evidence="1">
    <location>
        <begin position="723"/>
        <end position="736"/>
    </location>
</feature>
<feature type="domain" description="DUF3854" evidence="3">
    <location>
        <begin position="157"/>
        <end position="278"/>
    </location>
</feature>
<dbReference type="SUPFAM" id="SSF56731">
    <property type="entry name" value="DNA primase core"/>
    <property type="match status" value="1"/>
</dbReference>
<sequence length="872" mass="101881">MQKEHLTELEKSCIDKDIIALNFRSLQGGSPWEHLLYGLGKEERRNDGRLRDKWLQKYRHLDDGGWWCSGVDINSFVPHSLVNKCYGLDSEWGCFKPNTPRVSEGKIIKYENPPQQPTEIFALKVSEENWKKIAQRLWLEVPKEPGLLGFKCAEIDFWQWILDDPDIPLIITEGAKKTALLLSLGYPSIALPGVNSGYRNEDGIKKLISQIELLTNERDEIIFCFDQDSKFKTRQRVRDAIKTYHKLLKNKKSRVSIISWNPEDGKGVDDFVAANGEQAFHSAYKDRQSFEDWWAKNTQKALRLSYDQLFNFVETEMSEELRFDELRSQILYQDQKFQWEDNVKEWFFDQTGLIASKEDVKAIISYFSKKSGFNPLKLYLEKSHKEAERVSIDNLATRYFGTTDPLYDLMVKMWLISGVARAVKPGEQVDHVLMLQGTQGLYKSRFFRTLGDEFYDSSIDESKLNDKDTKLIVHSSWIIELAEYDRMNRRSQSEIRQWLTVLRDNFRKPYAAETKVHHRPCIFGATVNEYEFLSDRTGDRRFWVIPINAENLPNGTIDYEMLEKERDGIWASAVDAYLNREPWWPADPQLKKQINDLNEQFRTYDEWQTKIIQWLNNNYVDWITSGEILERVFNLSPDKHDRASQQRVTEVLTRLKWKPSRRGKDRIRGWSCPTIENTENTPQEVGRPESLSTEAIQEIDQNKATNPPQEVGLSETLSTSQCDQRDQRDQPLLKNEEQDDSEVLNMKVILADIDEAMTRLNWSREDGINYLKLVYGKKSRHALSDDQILEFRSYLQNLDLVKDDHLLPGDLILHKVGGFGIIQKTNPRGLFTAKWLNPGVKKQDRYLDSLYVDKSWRGKDVLTNLFNKAMED</sequence>
<evidence type="ECO:0000259" key="3">
    <source>
        <dbReference type="Pfam" id="PF12965"/>
    </source>
</evidence>
<dbReference type="EMBL" id="CP002198">
    <property type="protein sequence ID" value="ADN12877.1"/>
    <property type="molecule type" value="Genomic_DNA"/>
</dbReference>
<dbReference type="Gene3D" id="3.40.1360.10">
    <property type="match status" value="1"/>
</dbReference>
<dbReference type="STRING" id="497965.Cyan7822_0857"/>
<evidence type="ECO:0000313" key="5">
    <source>
        <dbReference type="Proteomes" id="UP000008206"/>
    </source>
</evidence>
<evidence type="ECO:0000256" key="1">
    <source>
        <dbReference type="SAM" id="MobiDB-lite"/>
    </source>
</evidence>
<dbReference type="Pfam" id="PF05272">
    <property type="entry name" value="VapE-like_dom"/>
    <property type="match status" value="1"/>
</dbReference>
<dbReference type="AlphaFoldDB" id="E0UCC0"/>
<gene>
    <name evidence="4" type="ordered locus">Cyan7822_0857</name>
</gene>
<dbReference type="InterPro" id="IPR024385">
    <property type="entry name" value="DUF3854"/>
</dbReference>
<dbReference type="InterPro" id="IPR034154">
    <property type="entry name" value="TOPRIM_DnaG/twinkle"/>
</dbReference>
<dbReference type="Pfam" id="PF12965">
    <property type="entry name" value="DUF3854"/>
    <property type="match status" value="1"/>
</dbReference>
<dbReference type="eggNOG" id="COG5545">
    <property type="taxonomic scope" value="Bacteria"/>
</dbReference>
<dbReference type="PANTHER" id="PTHR34985">
    <property type="entry name" value="SLR0554 PROTEIN"/>
    <property type="match status" value="1"/>
</dbReference>
<dbReference type="RefSeq" id="WP_013320987.1">
    <property type="nucleotide sequence ID" value="NC_014501.1"/>
</dbReference>
<dbReference type="HOGENOM" id="CLU_016125_0_0_3"/>
<organism evidence="4 5">
    <name type="scientific">Gloeothece verrucosa (strain PCC 7822)</name>
    <name type="common">Cyanothece sp. (strain PCC 7822)</name>
    <dbReference type="NCBI Taxonomy" id="497965"/>
    <lineage>
        <taxon>Bacteria</taxon>
        <taxon>Bacillati</taxon>
        <taxon>Cyanobacteriota</taxon>
        <taxon>Cyanophyceae</taxon>
        <taxon>Oscillatoriophycideae</taxon>
        <taxon>Chroococcales</taxon>
        <taxon>Aphanothecaceae</taxon>
        <taxon>Gloeothece</taxon>
        <taxon>Gloeothece verrucosa</taxon>
    </lineage>
</organism>
<feature type="compositionally biased region" description="Polar residues" evidence="1">
    <location>
        <begin position="674"/>
        <end position="683"/>
    </location>
</feature>
<protein>
    <submittedName>
        <fullName evidence="4">Virulence-associated E family protein</fullName>
    </submittedName>
</protein>
<evidence type="ECO:0000259" key="2">
    <source>
        <dbReference type="Pfam" id="PF05272"/>
    </source>
</evidence>
<keyword evidence="5" id="KW-1185">Reference proteome</keyword>
<feature type="domain" description="Virulence-associated protein E-like" evidence="2">
    <location>
        <begin position="388"/>
        <end position="602"/>
    </location>
</feature>
<name>E0UCC0_GLOV7</name>
<reference evidence="5" key="1">
    <citation type="journal article" date="2011" name="MBio">
        <title>Novel metabolic attributes of the genus Cyanothece, comprising a group of unicellular nitrogen-fixing Cyanobacteria.</title>
        <authorList>
            <person name="Bandyopadhyay A."/>
            <person name="Elvitigala T."/>
            <person name="Welsh E."/>
            <person name="Stockel J."/>
            <person name="Liberton M."/>
            <person name="Min H."/>
            <person name="Sherman L.A."/>
            <person name="Pakrasi H.B."/>
        </authorList>
    </citation>
    <scope>NUCLEOTIDE SEQUENCE [LARGE SCALE GENOMIC DNA]</scope>
    <source>
        <strain evidence="5">PCC 7822</strain>
    </source>
</reference>